<dbReference type="SUPFAM" id="SSF55961">
    <property type="entry name" value="Bet v1-like"/>
    <property type="match status" value="1"/>
</dbReference>
<dbReference type="InterPro" id="IPR005031">
    <property type="entry name" value="COQ10_START"/>
</dbReference>
<dbReference type="RefSeq" id="WP_344864802.1">
    <property type="nucleotide sequence ID" value="NZ_BAAAZN010000012.1"/>
</dbReference>
<dbReference type="EMBL" id="BAAAZN010000012">
    <property type="protein sequence ID" value="GAA3564111.1"/>
    <property type="molecule type" value="Genomic_DNA"/>
</dbReference>
<feature type="domain" description="Coenzyme Q-binding protein COQ10 START" evidence="1">
    <location>
        <begin position="11"/>
        <end position="120"/>
    </location>
</feature>
<accession>A0ABP6XAI5</accession>
<sequence length="155" mass="17963">MSAHTENEIVVDAPFELVWDMTNDIANWTSLFSEYAESTVLEHRAGTVVFRLALHPDEQGKTWGWVSARTPDRASGTVRSQRIETGPFKYMWIFWEYRQTDAGVRMRWVQDFEMKPDLPVDDEGMRARLMRNTPVQMAHVKARIEEAARELATTS</sequence>
<reference evidence="3" key="1">
    <citation type="journal article" date="2019" name="Int. J. Syst. Evol. Microbiol.">
        <title>The Global Catalogue of Microorganisms (GCM) 10K type strain sequencing project: providing services to taxonomists for standard genome sequencing and annotation.</title>
        <authorList>
            <consortium name="The Broad Institute Genomics Platform"/>
            <consortium name="The Broad Institute Genome Sequencing Center for Infectious Disease"/>
            <person name="Wu L."/>
            <person name="Ma J."/>
        </authorList>
    </citation>
    <scope>NUCLEOTIDE SEQUENCE [LARGE SCALE GENOMIC DNA]</scope>
    <source>
        <strain evidence="3">JCM 16898</strain>
    </source>
</reference>
<evidence type="ECO:0000313" key="2">
    <source>
        <dbReference type="EMBL" id="GAA3564111.1"/>
    </source>
</evidence>
<dbReference type="Gene3D" id="3.30.530.20">
    <property type="match status" value="1"/>
</dbReference>
<evidence type="ECO:0000259" key="1">
    <source>
        <dbReference type="Pfam" id="PF03364"/>
    </source>
</evidence>
<proteinExistence type="predicted"/>
<evidence type="ECO:0000313" key="3">
    <source>
        <dbReference type="Proteomes" id="UP001500689"/>
    </source>
</evidence>
<protein>
    <submittedName>
        <fullName evidence="2">SRPBCC family protein</fullName>
    </submittedName>
</protein>
<dbReference type="Pfam" id="PF03364">
    <property type="entry name" value="Polyketide_cyc"/>
    <property type="match status" value="1"/>
</dbReference>
<gene>
    <name evidence="2" type="ORF">GCM10022222_54890</name>
</gene>
<comment type="caution">
    <text evidence="2">The sequence shown here is derived from an EMBL/GenBank/DDBJ whole genome shotgun (WGS) entry which is preliminary data.</text>
</comment>
<dbReference type="InterPro" id="IPR023393">
    <property type="entry name" value="START-like_dom_sf"/>
</dbReference>
<keyword evidence="3" id="KW-1185">Reference proteome</keyword>
<name>A0ABP6XAI5_9PSEU</name>
<organism evidence="2 3">
    <name type="scientific">Amycolatopsis ultiminotia</name>
    <dbReference type="NCBI Taxonomy" id="543629"/>
    <lineage>
        <taxon>Bacteria</taxon>
        <taxon>Bacillati</taxon>
        <taxon>Actinomycetota</taxon>
        <taxon>Actinomycetes</taxon>
        <taxon>Pseudonocardiales</taxon>
        <taxon>Pseudonocardiaceae</taxon>
        <taxon>Amycolatopsis</taxon>
    </lineage>
</organism>
<dbReference type="Proteomes" id="UP001500689">
    <property type="component" value="Unassembled WGS sequence"/>
</dbReference>